<keyword evidence="5 10" id="KW-0808">Transferase</keyword>
<evidence type="ECO:0000313" key="12">
    <source>
        <dbReference type="Proteomes" id="UP000516160"/>
    </source>
</evidence>
<comment type="cofactor">
    <cofactor evidence="1">
        <name>Zn(2+)</name>
        <dbReference type="ChEBI" id="CHEBI:29105"/>
    </cofactor>
</comment>
<dbReference type="GO" id="GO:0051144">
    <property type="term" value="P:1,2-propanediol catabolic process"/>
    <property type="evidence" value="ECO:0007669"/>
    <property type="project" value="UniProtKB-UniPathway"/>
</dbReference>
<keyword evidence="8 10" id="KW-0012">Acyltransferase</keyword>
<dbReference type="KEGG" id="acae:HYG86_04045"/>
<comment type="pathway">
    <text evidence="10">Polyol metabolism; 1,2-propanediol degradation.</text>
</comment>
<evidence type="ECO:0000256" key="2">
    <source>
        <dbReference type="ARBA" id="ARBA00007342"/>
    </source>
</evidence>
<dbReference type="EC" id="2.3.1.222" evidence="3 10"/>
<dbReference type="RefSeq" id="WP_213167665.1">
    <property type="nucleotide sequence ID" value="NZ_CP058559.1"/>
</dbReference>
<evidence type="ECO:0000256" key="10">
    <source>
        <dbReference type="PIRNR" id="PIRNR010130"/>
    </source>
</evidence>
<gene>
    <name evidence="11" type="ORF">HYG86_04045</name>
</gene>
<dbReference type="Pfam" id="PF06130">
    <property type="entry name" value="PTAC"/>
    <property type="match status" value="1"/>
</dbReference>
<protein>
    <recommendedName>
        <fullName evidence="4 10">Phosphate propanoyltransferase</fullName>
        <ecNumber evidence="3 10">2.3.1.222</ecNumber>
    </recommendedName>
</protein>
<dbReference type="GO" id="GO:0016747">
    <property type="term" value="F:acyltransferase activity, transferring groups other than amino-acyl groups"/>
    <property type="evidence" value="ECO:0007669"/>
    <property type="project" value="InterPro"/>
</dbReference>
<evidence type="ECO:0000256" key="1">
    <source>
        <dbReference type="ARBA" id="ARBA00001947"/>
    </source>
</evidence>
<comment type="similarity">
    <text evidence="2 10">Belongs to the PduL family.</text>
</comment>
<keyword evidence="7" id="KW-0862">Zinc</keyword>
<evidence type="ECO:0000313" key="11">
    <source>
        <dbReference type="EMBL" id="QNO14003.1"/>
    </source>
</evidence>
<accession>A0A7G9W5P1</accession>
<name>A0A7G9W5P1_ALKCA</name>
<evidence type="ECO:0000256" key="3">
    <source>
        <dbReference type="ARBA" id="ARBA00012206"/>
    </source>
</evidence>
<dbReference type="NCBIfam" id="NF011652">
    <property type="entry name" value="PRK15070.1"/>
    <property type="match status" value="1"/>
</dbReference>
<evidence type="ECO:0000256" key="4">
    <source>
        <dbReference type="ARBA" id="ARBA00020837"/>
    </source>
</evidence>
<evidence type="ECO:0000256" key="6">
    <source>
        <dbReference type="ARBA" id="ARBA00022723"/>
    </source>
</evidence>
<reference evidence="11 12" key="1">
    <citation type="submission" date="2020-07" db="EMBL/GenBank/DDBJ databases">
        <title>Alkalicella. sp. LB2 genome.</title>
        <authorList>
            <person name="Postec A."/>
            <person name="Quemeneur M."/>
        </authorList>
    </citation>
    <scope>NUCLEOTIDE SEQUENCE [LARGE SCALE GENOMIC DNA]</scope>
    <source>
        <strain evidence="11 12">LB2</strain>
    </source>
</reference>
<evidence type="ECO:0000256" key="8">
    <source>
        <dbReference type="ARBA" id="ARBA00023315"/>
    </source>
</evidence>
<evidence type="ECO:0000256" key="7">
    <source>
        <dbReference type="ARBA" id="ARBA00022833"/>
    </source>
</evidence>
<dbReference type="InterPro" id="IPR008300">
    <property type="entry name" value="PTAC"/>
</dbReference>
<sequence>MTVDERVIIKKVVEEVVKRINGNGEEAYVPIGISNRHIHLSQKDLEILFGQGYKLTKMKDLKQPGQFAAKETVKIIGPKGFFEGVRILGPVRPETQVEISLSDGFKLGLSAPVRESGKTEDTPSFIIEGPKGSVEKKQGVIAALRHIHIPPTFADKFRLKDKELVNVEIDGIRKLVYHNVLIRVSDQFELEMHLDMDEANAGGISNGDLAKILKG</sequence>
<dbReference type="AlphaFoldDB" id="A0A7G9W5P1"/>
<dbReference type="EMBL" id="CP058559">
    <property type="protein sequence ID" value="QNO14003.1"/>
    <property type="molecule type" value="Genomic_DNA"/>
</dbReference>
<comment type="catalytic activity">
    <reaction evidence="9 10">
        <text>propanoyl-CoA + phosphate = propanoyl phosphate + CoA</text>
        <dbReference type="Rhea" id="RHEA:28046"/>
        <dbReference type="ChEBI" id="CHEBI:43474"/>
        <dbReference type="ChEBI" id="CHEBI:57287"/>
        <dbReference type="ChEBI" id="CHEBI:57392"/>
        <dbReference type="ChEBI" id="CHEBI:58933"/>
        <dbReference type="EC" id="2.3.1.222"/>
    </reaction>
</comment>
<proteinExistence type="inferred from homology"/>
<dbReference type="UniPathway" id="UPA00621"/>
<dbReference type="PIRSF" id="PIRSF010130">
    <property type="entry name" value="PduL"/>
    <property type="match status" value="1"/>
</dbReference>
<evidence type="ECO:0000256" key="5">
    <source>
        <dbReference type="ARBA" id="ARBA00022679"/>
    </source>
</evidence>
<organism evidence="11 12">
    <name type="scientific">Alkalicella caledoniensis</name>
    <dbReference type="NCBI Taxonomy" id="2731377"/>
    <lineage>
        <taxon>Bacteria</taxon>
        <taxon>Bacillati</taxon>
        <taxon>Bacillota</taxon>
        <taxon>Clostridia</taxon>
        <taxon>Eubacteriales</taxon>
        <taxon>Proteinivoracaceae</taxon>
        <taxon>Alkalicella</taxon>
    </lineage>
</organism>
<evidence type="ECO:0000256" key="9">
    <source>
        <dbReference type="ARBA" id="ARBA00047589"/>
    </source>
</evidence>
<dbReference type="PANTHER" id="PTHR39453">
    <property type="entry name" value="PHOSPHATE PROPANOYLTRANSFERASE"/>
    <property type="match status" value="1"/>
</dbReference>
<dbReference type="Proteomes" id="UP000516160">
    <property type="component" value="Chromosome"/>
</dbReference>
<comment type="function">
    <text evidence="10">Involved in 1,2-propanediol (1,2-PD) degradation by catalyzing the conversion of propanoyl-CoA to propanoyl-phosphate.</text>
</comment>
<dbReference type="GO" id="GO:0046872">
    <property type="term" value="F:metal ion binding"/>
    <property type="evidence" value="ECO:0007669"/>
    <property type="project" value="UniProtKB-KW"/>
</dbReference>
<keyword evidence="6" id="KW-0479">Metal-binding</keyword>
<dbReference type="PANTHER" id="PTHR39453:SF1">
    <property type="entry name" value="PHOSPHATE PROPANOYLTRANSFERASE"/>
    <property type="match status" value="1"/>
</dbReference>
<keyword evidence="12" id="KW-1185">Reference proteome</keyword>